<dbReference type="Proteomes" id="UP000006258">
    <property type="component" value="Unassembled WGS sequence"/>
</dbReference>
<comment type="caution">
    <text evidence="1">The sequence shown here is derived from an EMBL/GenBank/DDBJ whole genome shotgun (WGS) entry which is preliminary data.</text>
</comment>
<reference evidence="1" key="1">
    <citation type="submission" date="2010-07" db="EMBL/GenBank/DDBJ databases">
        <authorList>
            <person name="Muzny D."/>
            <person name="Qin X."/>
            <person name="Buhay C."/>
            <person name="Dugan-Rocha S."/>
            <person name="Ding Y."/>
            <person name="Chen G."/>
            <person name="Hawes A."/>
            <person name="Holder M."/>
            <person name="Jhangiani S."/>
            <person name="Johnson A."/>
            <person name="Khan Z."/>
            <person name="Li Z."/>
            <person name="Liu W."/>
            <person name="Liu X."/>
            <person name="Perez L."/>
            <person name="Shen H."/>
            <person name="Wang Q."/>
            <person name="Watt J."/>
            <person name="Xi L."/>
            <person name="Xin Y."/>
            <person name="Zhou J."/>
            <person name="Deng J."/>
            <person name="Jiang H."/>
            <person name="Liu Y."/>
            <person name="Qu J."/>
            <person name="Song X.-Z."/>
            <person name="Zhang L."/>
            <person name="Villasana D."/>
            <person name="Johnson A."/>
            <person name="Liu J."/>
            <person name="Liyanage D."/>
            <person name="Lorensuhewa L."/>
            <person name="Robinson T."/>
            <person name="Song A."/>
            <person name="Song B.-B."/>
            <person name="Dinh H."/>
            <person name="Thornton R."/>
            <person name="Coyle M."/>
            <person name="Francisco L."/>
            <person name="Jackson L."/>
            <person name="Javaid M."/>
            <person name="Korchina V."/>
            <person name="Kovar C."/>
            <person name="Mata R."/>
            <person name="Mathew T."/>
            <person name="Ngo R."/>
            <person name="Nguyen L."/>
            <person name="Nguyen N."/>
            <person name="Okwuonu G."/>
            <person name="Ongeri F."/>
            <person name="Pham C."/>
            <person name="Simmons D."/>
            <person name="Wilczek-Boney K."/>
            <person name="Hale W."/>
            <person name="Jakkamsetti A."/>
            <person name="Pham P."/>
            <person name="Ruth R."/>
            <person name="San Lucas F."/>
            <person name="Warren J."/>
            <person name="Zhang J."/>
            <person name="Zhao Z."/>
            <person name="Zhou C."/>
            <person name="Zhu D."/>
            <person name="Lee S."/>
            <person name="Bess C."/>
            <person name="Blankenburg K."/>
            <person name="Forbes L."/>
            <person name="Fu Q."/>
            <person name="Gubbala S."/>
            <person name="Hirani K."/>
            <person name="Jayaseelan J.C."/>
            <person name="Lara F."/>
            <person name="Munidasa M."/>
            <person name="Palculict T."/>
            <person name="Patil S."/>
            <person name="Pu L.-L."/>
            <person name="Saada N."/>
            <person name="Tang L."/>
            <person name="Weissenberger G."/>
            <person name="Zhu Y."/>
            <person name="Hemphill L."/>
            <person name="Shang Y."/>
            <person name="Youmans B."/>
            <person name="Ayvaz T."/>
            <person name="Ross M."/>
            <person name="Santibanez J."/>
            <person name="Aqrawi P."/>
            <person name="Gross S."/>
            <person name="Joshi V."/>
            <person name="Fowler G."/>
            <person name="Nazareth L."/>
            <person name="Reid J."/>
            <person name="Worley K."/>
            <person name="Petrosino J."/>
            <person name="Highlander S."/>
            <person name="Gibbs R."/>
        </authorList>
    </citation>
    <scope>NUCLEOTIDE SEQUENCE [LARGE SCALE GENOMIC DNA]</scope>
    <source>
        <strain evidence="1">ATCC 33861</strain>
    </source>
</reference>
<keyword evidence="2" id="KW-1185">Reference proteome</keyword>
<dbReference type="HOGENOM" id="CLU_3122806_0_0_10"/>
<name>D7VS24_SPHSI</name>
<proteinExistence type="predicted"/>
<evidence type="ECO:0000313" key="2">
    <source>
        <dbReference type="Proteomes" id="UP000006258"/>
    </source>
</evidence>
<evidence type="ECO:0000313" key="1">
    <source>
        <dbReference type="EMBL" id="EFK56575.1"/>
    </source>
</evidence>
<organism evidence="1 2">
    <name type="scientific">Sphingobacterium spiritivorum ATCC 33861</name>
    <dbReference type="NCBI Taxonomy" id="525373"/>
    <lineage>
        <taxon>Bacteria</taxon>
        <taxon>Pseudomonadati</taxon>
        <taxon>Bacteroidota</taxon>
        <taxon>Sphingobacteriia</taxon>
        <taxon>Sphingobacteriales</taxon>
        <taxon>Sphingobacteriaceae</taxon>
        <taxon>Sphingobacterium</taxon>
    </lineage>
</organism>
<gene>
    <name evidence="1" type="ORF">HMPREF0766_13778</name>
</gene>
<dbReference type="AlphaFoldDB" id="D7VS24"/>
<sequence length="50" mass="5709">MESGIIYECILFTVLFGEVVVNTKSKLEIRSNGIILEKLLKPYQITSFDD</sequence>
<accession>D7VS24</accession>
<dbReference type="EMBL" id="ACHA02000012">
    <property type="protein sequence ID" value="EFK56575.1"/>
    <property type="molecule type" value="Genomic_DNA"/>
</dbReference>
<protein>
    <submittedName>
        <fullName evidence="1">Uncharacterized protein</fullName>
    </submittedName>
</protein>